<feature type="domain" description="DUF6443" evidence="3">
    <location>
        <begin position="89"/>
        <end position="221"/>
    </location>
</feature>
<dbReference type="PANTHER" id="PTHR32305:SF15">
    <property type="entry name" value="PROTEIN RHSA-RELATED"/>
    <property type="match status" value="1"/>
</dbReference>
<feature type="domain" description="Tox-REase-7" evidence="2">
    <location>
        <begin position="1010"/>
        <end position="1098"/>
    </location>
</feature>
<sequence length="1142" mass="124291">MLLAGGCIARGARAQYISSPAVLNSAVSAGAYYNESGITLSPGFTFTATANQSLQLYITDGSCKPLSVVASSDKNYILTSVPRVPGIKTEGALANRSTCELMQTVQYMDGLGRPVQTVVVKGSSDALKDLIQPVAYDYFGRETYKFQPFASAVAASGSYRADALQQQLSYYNNGAGGSQQPNGVVNNAKPFSVSVYEQSALNRVTEQGAPGEAWQPYDAAIANSGHTVKQVLAVNNITALTDTANTLLAARYVISAIDGVSQARTLVRDDKYGASQLYVTISRDENWRSGKGGTSEEYTDKSGNVVLKRTFNKNGAVMEILSTYYVYDDQGYLAFVLPPKSDADNASVISQGTLDNLCYQYRYDDRGRLTQKKLPGRGWEYMVYNKLDQVVATQDAVQRNKTTPEWTITRYDAMGRVVMSGLYPYGSSGADTRSVVQTQADGFTALWEAPTGSAAGNGYTAVTFPATVSTTLRVNYYDNYSFAGTNPYPYAGASALTKGLPTGTLVNVLGTGNMLLSVMYYDDQGRNIKTFSQHYLGGTVHGSNYDEISTAYSFTDEVLTVSRRHFTVASGSVTPALVVANRFTYDHTGRKISSYQQTGTVSAPEVLIARNDYNDIGQLRTKHLHSTNSGSSFLQDVDYAYNERGWLSRINDPAIAPATTRLFSEQLNYNTPQYGASAQYNGNIAEQGYKVYGSLSAGLQTVSYAYDQLNRLKEGNSSSGFSETGISYDQAGNIHTLNRLTAPDAANLVYSYNGNQLTAVTKGGAAFRSYGYDVNGNATSDGQGNTISYNMLNLPQSIPGKNLSYTYDATGNKLRKVSSGTTTEYIGGIQYSGAGIDFVQTEEGRAIRSGTNYNYEYTLTDHLGNNRVTFDQTSGKVGEEDYYPFGLNVHRYINAGNKYLYNKKELQEELSQYDYGARFYDPVIARFTSIDPVAEHFPWMTSYQYASNDPVKNIDLDGLEGIPFSFFFENTAITPKIGPVAEIAGKYSVENISKAGGEFSGKTLESFRRGNAAEAEQLSKNGLEKNNAPIKLPDPKTGKDGVSVPDAFKNDGQSTVEIKNVKGQSLTKQLRLQEKYSNDNGFKPELIINEGAKISKPLQNSTFDINTYKSMPVVMPADNTRVIPTPIVPPKPPPPPPCPTCT</sequence>
<evidence type="ECO:0000313" key="4">
    <source>
        <dbReference type="EMBL" id="MFD0766129.1"/>
    </source>
</evidence>
<evidence type="ECO:0000259" key="3">
    <source>
        <dbReference type="Pfam" id="PF20041"/>
    </source>
</evidence>
<dbReference type="EMBL" id="JBHTIA010000011">
    <property type="protein sequence ID" value="MFD0766129.1"/>
    <property type="molecule type" value="Genomic_DNA"/>
</dbReference>
<accession>A0ABW2ZIZ7</accession>
<feature type="region of interest" description="Disordered" evidence="1">
    <location>
        <begin position="1123"/>
        <end position="1142"/>
    </location>
</feature>
<dbReference type="RefSeq" id="WP_377143767.1">
    <property type="nucleotide sequence ID" value="NZ_JBHTIA010000011.1"/>
</dbReference>
<dbReference type="PANTHER" id="PTHR32305">
    <property type="match status" value="1"/>
</dbReference>
<dbReference type="InterPro" id="IPR050708">
    <property type="entry name" value="T6SS_VgrG/RHS"/>
</dbReference>
<feature type="compositionally biased region" description="Pro residues" evidence="1">
    <location>
        <begin position="1126"/>
        <end position="1142"/>
    </location>
</feature>
<comment type="caution">
    <text evidence="4">The sequence shown here is derived from an EMBL/GenBank/DDBJ whole genome shotgun (WGS) entry which is preliminary data.</text>
</comment>
<evidence type="ECO:0000313" key="5">
    <source>
        <dbReference type="Proteomes" id="UP001597073"/>
    </source>
</evidence>
<dbReference type="NCBIfam" id="TIGR03696">
    <property type="entry name" value="Rhs_assc_core"/>
    <property type="match status" value="1"/>
</dbReference>
<gene>
    <name evidence="4" type="ORF">ACFQZI_14795</name>
</gene>
<keyword evidence="5" id="KW-1185">Reference proteome</keyword>
<reference evidence="5" key="1">
    <citation type="journal article" date="2019" name="Int. J. Syst. Evol. Microbiol.">
        <title>The Global Catalogue of Microorganisms (GCM) 10K type strain sequencing project: providing services to taxonomists for standard genome sequencing and annotation.</title>
        <authorList>
            <consortium name="The Broad Institute Genomics Platform"/>
            <consortium name="The Broad Institute Genome Sequencing Center for Infectious Disease"/>
            <person name="Wu L."/>
            <person name="Ma J."/>
        </authorList>
    </citation>
    <scope>NUCLEOTIDE SEQUENCE [LARGE SCALE GENOMIC DNA]</scope>
    <source>
        <strain evidence="5">CCUG 60742</strain>
    </source>
</reference>
<dbReference type="Pfam" id="PF20041">
    <property type="entry name" value="DUF6443"/>
    <property type="match status" value="1"/>
</dbReference>
<dbReference type="Gene3D" id="2.180.10.10">
    <property type="entry name" value="RHS repeat-associated core"/>
    <property type="match status" value="1"/>
</dbReference>
<dbReference type="InterPro" id="IPR028903">
    <property type="entry name" value="Tox-REase-7_dom"/>
</dbReference>
<proteinExistence type="predicted"/>
<dbReference type="InterPro" id="IPR022385">
    <property type="entry name" value="Rhs_assc_core"/>
</dbReference>
<protein>
    <submittedName>
        <fullName evidence="4">DUF6443 domain-containing protein</fullName>
    </submittedName>
</protein>
<dbReference type="Proteomes" id="UP001597073">
    <property type="component" value="Unassembled WGS sequence"/>
</dbReference>
<feature type="region of interest" description="Disordered" evidence="1">
    <location>
        <begin position="1018"/>
        <end position="1041"/>
    </location>
</feature>
<organism evidence="4 5">
    <name type="scientific">Mucilaginibacter lutimaris</name>
    <dbReference type="NCBI Taxonomy" id="931629"/>
    <lineage>
        <taxon>Bacteria</taxon>
        <taxon>Pseudomonadati</taxon>
        <taxon>Bacteroidota</taxon>
        <taxon>Sphingobacteriia</taxon>
        <taxon>Sphingobacteriales</taxon>
        <taxon>Sphingobacteriaceae</taxon>
        <taxon>Mucilaginibacter</taxon>
    </lineage>
</organism>
<evidence type="ECO:0000259" key="2">
    <source>
        <dbReference type="Pfam" id="PF15649"/>
    </source>
</evidence>
<evidence type="ECO:0000256" key="1">
    <source>
        <dbReference type="SAM" id="MobiDB-lite"/>
    </source>
</evidence>
<name>A0ABW2ZIZ7_9SPHI</name>
<dbReference type="InterPro" id="IPR045619">
    <property type="entry name" value="DUF6443"/>
</dbReference>
<dbReference type="Pfam" id="PF15649">
    <property type="entry name" value="Tox-REase-7"/>
    <property type="match status" value="1"/>
</dbReference>